<feature type="region of interest" description="Disordered" evidence="1">
    <location>
        <begin position="36"/>
        <end position="128"/>
    </location>
</feature>
<gene>
    <name evidence="2" type="ORF">CHIRRI_LOCUS5642</name>
</gene>
<evidence type="ECO:0000313" key="2">
    <source>
        <dbReference type="EMBL" id="CAG9802737.1"/>
    </source>
</evidence>
<organism evidence="2 3">
    <name type="scientific">Chironomus riparius</name>
    <dbReference type="NCBI Taxonomy" id="315576"/>
    <lineage>
        <taxon>Eukaryota</taxon>
        <taxon>Metazoa</taxon>
        <taxon>Ecdysozoa</taxon>
        <taxon>Arthropoda</taxon>
        <taxon>Hexapoda</taxon>
        <taxon>Insecta</taxon>
        <taxon>Pterygota</taxon>
        <taxon>Neoptera</taxon>
        <taxon>Endopterygota</taxon>
        <taxon>Diptera</taxon>
        <taxon>Nematocera</taxon>
        <taxon>Chironomoidea</taxon>
        <taxon>Chironomidae</taxon>
        <taxon>Chironominae</taxon>
        <taxon>Chironomus</taxon>
    </lineage>
</organism>
<name>A0A9N9RQ63_9DIPT</name>
<accession>A0A9N9RQ63</accession>
<dbReference type="AlphaFoldDB" id="A0A9N9RQ63"/>
<feature type="compositionally biased region" description="Low complexity" evidence="1">
    <location>
        <begin position="108"/>
        <end position="122"/>
    </location>
</feature>
<feature type="compositionally biased region" description="Polar residues" evidence="1">
    <location>
        <begin position="94"/>
        <end position="107"/>
    </location>
</feature>
<reference evidence="2" key="1">
    <citation type="submission" date="2022-01" db="EMBL/GenBank/DDBJ databases">
        <authorList>
            <person name="King R."/>
        </authorList>
    </citation>
    <scope>NUCLEOTIDE SEQUENCE</scope>
</reference>
<keyword evidence="3" id="KW-1185">Reference proteome</keyword>
<reference evidence="2" key="2">
    <citation type="submission" date="2022-10" db="EMBL/GenBank/DDBJ databases">
        <authorList>
            <consortium name="ENA_rothamsted_submissions"/>
            <consortium name="culmorum"/>
            <person name="King R."/>
        </authorList>
    </citation>
    <scope>NUCLEOTIDE SEQUENCE</scope>
</reference>
<feature type="compositionally biased region" description="Polar residues" evidence="1">
    <location>
        <begin position="36"/>
        <end position="45"/>
    </location>
</feature>
<dbReference type="Proteomes" id="UP001153620">
    <property type="component" value="Chromosome 2"/>
</dbReference>
<evidence type="ECO:0000313" key="3">
    <source>
        <dbReference type="Proteomes" id="UP001153620"/>
    </source>
</evidence>
<sequence length="128" mass="14084">MNSEEISSNNFDFSGFISFLFQKIGRKLSFLNPFKLSSSLPTTTESRLDFSNEVTDDYESSSEKVPSSPEEEDNSSNEASESPDENENSSTENIGSTTESEATTRSGSISYLPPISIPSSLYELPKLD</sequence>
<protein>
    <submittedName>
        <fullName evidence="2">Uncharacterized protein</fullName>
    </submittedName>
</protein>
<evidence type="ECO:0000256" key="1">
    <source>
        <dbReference type="SAM" id="MobiDB-lite"/>
    </source>
</evidence>
<dbReference type="EMBL" id="OU895878">
    <property type="protein sequence ID" value="CAG9802737.1"/>
    <property type="molecule type" value="Genomic_DNA"/>
</dbReference>
<feature type="compositionally biased region" description="Acidic residues" evidence="1">
    <location>
        <begin position="69"/>
        <end position="87"/>
    </location>
</feature>
<proteinExistence type="predicted"/>